<dbReference type="SUPFAM" id="SSF48652">
    <property type="entry name" value="Tetraspanin"/>
    <property type="match status" value="2"/>
</dbReference>
<feature type="transmembrane region" description="Helical" evidence="6">
    <location>
        <begin position="246"/>
        <end position="270"/>
    </location>
</feature>
<dbReference type="EMBL" id="JARPUR010000005">
    <property type="protein sequence ID" value="KAK4875677.1"/>
    <property type="molecule type" value="Genomic_DNA"/>
</dbReference>
<accession>A0AAN7PTX0</accession>
<evidence type="ECO:0000256" key="3">
    <source>
        <dbReference type="ARBA" id="ARBA00022692"/>
    </source>
</evidence>
<dbReference type="GO" id="GO:0005886">
    <property type="term" value="C:plasma membrane"/>
    <property type="evidence" value="ECO:0007669"/>
    <property type="project" value="TreeGrafter"/>
</dbReference>
<dbReference type="InterPro" id="IPR008952">
    <property type="entry name" value="Tetraspanin_EC2_sf"/>
</dbReference>
<organism evidence="7 8">
    <name type="scientific">Aquatica leii</name>
    <dbReference type="NCBI Taxonomy" id="1421715"/>
    <lineage>
        <taxon>Eukaryota</taxon>
        <taxon>Metazoa</taxon>
        <taxon>Ecdysozoa</taxon>
        <taxon>Arthropoda</taxon>
        <taxon>Hexapoda</taxon>
        <taxon>Insecta</taxon>
        <taxon>Pterygota</taxon>
        <taxon>Neoptera</taxon>
        <taxon>Endopterygota</taxon>
        <taxon>Coleoptera</taxon>
        <taxon>Polyphaga</taxon>
        <taxon>Elateriformia</taxon>
        <taxon>Elateroidea</taxon>
        <taxon>Lampyridae</taxon>
        <taxon>Luciolinae</taxon>
        <taxon>Aquatica</taxon>
    </lineage>
</organism>
<evidence type="ECO:0000256" key="5">
    <source>
        <dbReference type="ARBA" id="ARBA00023136"/>
    </source>
</evidence>
<keyword evidence="8" id="KW-1185">Reference proteome</keyword>
<evidence type="ECO:0000313" key="7">
    <source>
        <dbReference type="EMBL" id="KAK4875677.1"/>
    </source>
</evidence>
<protein>
    <recommendedName>
        <fullName evidence="9">Tetraspanin</fullName>
    </recommendedName>
</protein>
<dbReference type="AlphaFoldDB" id="A0AAN7PTX0"/>
<feature type="transmembrane region" description="Helical" evidence="6">
    <location>
        <begin position="201"/>
        <end position="226"/>
    </location>
</feature>
<reference evidence="8" key="1">
    <citation type="submission" date="2023-01" db="EMBL/GenBank/DDBJ databases">
        <title>Key to firefly adult light organ development and bioluminescence: homeobox transcription factors regulate luciferase expression and transportation to peroxisome.</title>
        <authorList>
            <person name="Fu X."/>
        </authorList>
    </citation>
    <scope>NUCLEOTIDE SEQUENCE [LARGE SCALE GENOMIC DNA]</scope>
</reference>
<proteinExistence type="inferred from homology"/>
<dbReference type="Pfam" id="PF00335">
    <property type="entry name" value="Tetraspanin"/>
    <property type="match status" value="1"/>
</dbReference>
<dbReference type="PROSITE" id="PS00421">
    <property type="entry name" value="TM4_1"/>
    <property type="match status" value="2"/>
</dbReference>
<dbReference type="Gene3D" id="1.10.1450.10">
    <property type="entry name" value="Tetraspanin"/>
    <property type="match status" value="2"/>
</dbReference>
<evidence type="ECO:0000256" key="2">
    <source>
        <dbReference type="ARBA" id="ARBA00006840"/>
    </source>
</evidence>
<comment type="subcellular location">
    <subcellularLocation>
        <location evidence="1">Membrane</location>
        <topology evidence="1">Multi-pass membrane protein</topology>
    </subcellularLocation>
</comment>
<comment type="caution">
    <text evidence="7">The sequence shown here is derived from an EMBL/GenBank/DDBJ whole genome shotgun (WGS) entry which is preliminary data.</text>
</comment>
<evidence type="ECO:0000256" key="4">
    <source>
        <dbReference type="ARBA" id="ARBA00022989"/>
    </source>
</evidence>
<name>A0AAN7PTX0_9COLE</name>
<keyword evidence="4 6" id="KW-1133">Transmembrane helix</keyword>
<feature type="transmembrane region" description="Helical" evidence="6">
    <location>
        <begin position="277"/>
        <end position="300"/>
    </location>
</feature>
<dbReference type="InterPro" id="IPR018503">
    <property type="entry name" value="Tetraspanin_CS"/>
</dbReference>
<feature type="transmembrane region" description="Helical" evidence="6">
    <location>
        <begin position="85"/>
        <end position="108"/>
    </location>
</feature>
<feature type="transmembrane region" description="Helical" evidence="6">
    <location>
        <begin position="14"/>
        <end position="38"/>
    </location>
</feature>
<keyword evidence="3 6" id="KW-0812">Transmembrane</keyword>
<comment type="similarity">
    <text evidence="2">Belongs to the tetraspanin (TM4SF) family.</text>
</comment>
<evidence type="ECO:0000256" key="6">
    <source>
        <dbReference type="SAM" id="Phobius"/>
    </source>
</evidence>
<dbReference type="PRINTS" id="PR00259">
    <property type="entry name" value="TMFOUR"/>
</dbReference>
<gene>
    <name evidence="7" type="ORF">RN001_012099</name>
</gene>
<dbReference type="CDD" id="cd03127">
    <property type="entry name" value="tetraspanin_LEL"/>
    <property type="match status" value="2"/>
</dbReference>
<evidence type="ECO:0008006" key="9">
    <source>
        <dbReference type="Google" id="ProtNLM"/>
    </source>
</evidence>
<dbReference type="PANTHER" id="PTHR19282:SF521">
    <property type="entry name" value="IP01817P-RELATED"/>
    <property type="match status" value="1"/>
</dbReference>
<dbReference type="Proteomes" id="UP001353858">
    <property type="component" value="Unassembled WGS sequence"/>
</dbReference>
<keyword evidence="5 6" id="KW-0472">Membrane</keyword>
<feature type="transmembrane region" description="Helical" evidence="6">
    <location>
        <begin position="395"/>
        <end position="419"/>
    </location>
</feature>
<evidence type="ECO:0000256" key="1">
    <source>
        <dbReference type="ARBA" id="ARBA00004141"/>
    </source>
</evidence>
<evidence type="ECO:0000313" key="8">
    <source>
        <dbReference type="Proteomes" id="UP001353858"/>
    </source>
</evidence>
<feature type="transmembrane region" description="Helical" evidence="6">
    <location>
        <begin position="50"/>
        <end position="73"/>
    </location>
</feature>
<dbReference type="PANTHER" id="PTHR19282">
    <property type="entry name" value="TETRASPANIN"/>
    <property type="match status" value="1"/>
</dbReference>
<sequence length="424" mass="45919">MCGLALYTSEIHSFIFNFLFVLAAIAFIVVGVLVKLGLDDVTKALESIGIPFSIAPILMIVVGSIVFVIAFFGCCGAIKESTCMLTTYAVILLVLLIAQIAVGIYAFIQTKDSSFSKDDVREAFEKVIHQYETDETVREAVDAIQSESKCCGATGPGDWNNVNTFPKSCCESTISNCNAQSAYKKGCSEDMYEFLKKSMKIIGIVIITIAAVELAGIAFITIGAVYLLDIEAFTITLNKTGIPFSLAPALLLTVGIVIFVIAFFGCCGAIKESSCLLITYAIILLILFLLQVAIGIYAFIQFKDSNNVDRISIEQGLMETMNLYDHNDQARGTFDTLQSQLKCCGVKGRNDWQRIRVGDSVPSSCCDYNPAKCYPSSAYTQGCSEVLYKFLHDSITIIGIVFVAIAVVELSGAISAICLSCSIV</sequence>
<dbReference type="InterPro" id="IPR018499">
    <property type="entry name" value="Tetraspanin/Peripherin"/>
</dbReference>